<reference evidence="9" key="1">
    <citation type="submission" date="2005-08" db="EMBL/GenBank/DDBJ databases">
        <title>Complete sequence of Pelodictyon luteolum DSM 273.</title>
        <authorList>
            <consortium name="US DOE Joint Genome Institute"/>
            <person name="Copeland A."/>
            <person name="Lucas S."/>
            <person name="Lapidus A."/>
            <person name="Barry K."/>
            <person name="Detter J.C."/>
            <person name="Glavina T."/>
            <person name="Hammon N."/>
            <person name="Israni S."/>
            <person name="Pitluck S."/>
            <person name="Bryant D."/>
            <person name="Schmutz J."/>
            <person name="Larimer F."/>
            <person name="Land M."/>
            <person name="Kyrpides N."/>
            <person name="Ivanova N."/>
            <person name="Richardson P."/>
        </authorList>
    </citation>
    <scope>NUCLEOTIDE SEQUENCE [LARGE SCALE GENOMIC DNA]</scope>
    <source>
        <strain evidence="9">DSM 273 / BCRC 81028 / 2530</strain>
    </source>
</reference>
<dbReference type="HOGENOM" id="CLU_055068_4_0_10"/>
<dbReference type="GO" id="GO:0004252">
    <property type="term" value="F:serine-type endopeptidase activity"/>
    <property type="evidence" value="ECO:0007669"/>
    <property type="project" value="InterPro"/>
</dbReference>
<dbReference type="EMBL" id="CP000096">
    <property type="protein sequence ID" value="ABB24966.1"/>
    <property type="molecule type" value="Genomic_DNA"/>
</dbReference>
<dbReference type="Gene3D" id="1.20.1540.10">
    <property type="entry name" value="Rhomboid-like"/>
    <property type="match status" value="1"/>
</dbReference>
<dbReference type="eggNOG" id="COG0705">
    <property type="taxonomic scope" value="Bacteria"/>
</dbReference>
<evidence type="ECO:0000313" key="9">
    <source>
        <dbReference type="Proteomes" id="UP000002709"/>
    </source>
</evidence>
<dbReference type="InterPro" id="IPR035952">
    <property type="entry name" value="Rhomboid-like_sf"/>
</dbReference>
<feature type="transmembrane region" description="Helical" evidence="5">
    <location>
        <begin position="100"/>
        <end position="118"/>
    </location>
</feature>
<dbReference type="Pfam" id="PF20216">
    <property type="entry name" value="DUF6576"/>
    <property type="match status" value="1"/>
</dbReference>
<proteinExistence type="predicted"/>
<evidence type="ECO:0000256" key="2">
    <source>
        <dbReference type="ARBA" id="ARBA00022692"/>
    </source>
</evidence>
<dbReference type="SUPFAM" id="SSF144091">
    <property type="entry name" value="Rhomboid-like"/>
    <property type="match status" value="1"/>
</dbReference>
<feature type="transmembrane region" description="Helical" evidence="5">
    <location>
        <begin position="186"/>
        <end position="204"/>
    </location>
</feature>
<name>Q3B115_CHLL3</name>
<dbReference type="PANTHER" id="PTHR43066:SF11">
    <property type="entry name" value="PEPTIDASE S54 RHOMBOID DOMAIN-CONTAINING PROTEIN"/>
    <property type="match status" value="1"/>
</dbReference>
<dbReference type="GO" id="GO:0016020">
    <property type="term" value="C:membrane"/>
    <property type="evidence" value="ECO:0007669"/>
    <property type="project" value="UniProtKB-SubCell"/>
</dbReference>
<feature type="domain" description="DUF6576" evidence="7">
    <location>
        <begin position="241"/>
        <end position="267"/>
    </location>
</feature>
<sequence length="273" mass="30547">MLMSYSNQPYRPGGFQVIPPAIKAIILINVGVFLLESFPAFGNVLLSELALWPISSGNFRIWQPLTYLFLHGGTAHIFFNMFALWIFGAEIENHWGTKQFNVYYFTCGIGAALINLFATMGSTYPTIGASGAVYGILLAFGMMFPDRYIFLYFLFPIKAKFFVAGYAFIEFFSGLGSRTMGSGSNVAHFAHLGGMLIGWIYITLKRRDFNLSGMLEKIRPRKKEGGARIHSISRNDDVVTEAEIDRILEKISQSGYSSLSADERHKLLKAGRK</sequence>
<feature type="transmembrane region" description="Helical" evidence="5">
    <location>
        <begin position="124"/>
        <end position="144"/>
    </location>
</feature>
<dbReference type="PANTHER" id="PTHR43066">
    <property type="entry name" value="RHOMBOID-RELATED PROTEIN"/>
    <property type="match status" value="1"/>
</dbReference>
<evidence type="ECO:0000256" key="4">
    <source>
        <dbReference type="ARBA" id="ARBA00023136"/>
    </source>
</evidence>
<evidence type="ECO:0000256" key="3">
    <source>
        <dbReference type="ARBA" id="ARBA00022989"/>
    </source>
</evidence>
<feature type="transmembrane region" description="Helical" evidence="5">
    <location>
        <begin position="66"/>
        <end position="88"/>
    </location>
</feature>
<organism evidence="8 9">
    <name type="scientific">Chlorobium luteolum (strain DSM 273 / BCRC 81028 / 2530)</name>
    <name type="common">Pelodictyon luteolum</name>
    <dbReference type="NCBI Taxonomy" id="319225"/>
    <lineage>
        <taxon>Bacteria</taxon>
        <taxon>Pseudomonadati</taxon>
        <taxon>Chlorobiota</taxon>
        <taxon>Chlorobiia</taxon>
        <taxon>Chlorobiales</taxon>
        <taxon>Chlorobiaceae</taxon>
        <taxon>Chlorobium/Pelodictyon group</taxon>
        <taxon>Pelodictyon</taxon>
    </lineage>
</organism>
<keyword evidence="3 5" id="KW-1133">Transmembrane helix</keyword>
<gene>
    <name evidence="8" type="ordered locus">Plut_2124</name>
</gene>
<evidence type="ECO:0000256" key="5">
    <source>
        <dbReference type="SAM" id="Phobius"/>
    </source>
</evidence>
<dbReference type="InterPro" id="IPR046483">
    <property type="entry name" value="DUF6576"/>
</dbReference>
<dbReference type="STRING" id="319225.Plut_2124"/>
<feature type="transmembrane region" description="Helical" evidence="5">
    <location>
        <begin position="151"/>
        <end position="174"/>
    </location>
</feature>
<dbReference type="KEGG" id="plt:Plut_2124"/>
<feature type="domain" description="Peptidase S54 rhomboid" evidence="6">
    <location>
        <begin position="60"/>
        <end position="205"/>
    </location>
</feature>
<dbReference type="MEROPS" id="S54.025"/>
<comment type="subcellular location">
    <subcellularLocation>
        <location evidence="1">Membrane</location>
        <topology evidence="1">Multi-pass membrane protein</topology>
    </subcellularLocation>
</comment>
<keyword evidence="9" id="KW-1185">Reference proteome</keyword>
<dbReference type="AlphaFoldDB" id="Q3B115"/>
<evidence type="ECO:0000259" key="7">
    <source>
        <dbReference type="Pfam" id="PF20216"/>
    </source>
</evidence>
<dbReference type="InterPro" id="IPR022764">
    <property type="entry name" value="Peptidase_S54_rhomboid_dom"/>
</dbReference>
<dbReference type="Pfam" id="PF01694">
    <property type="entry name" value="Rhomboid"/>
    <property type="match status" value="1"/>
</dbReference>
<protein>
    <submittedName>
        <fullName evidence="8">Uncharacterized protein</fullName>
    </submittedName>
</protein>
<keyword evidence="2 5" id="KW-0812">Transmembrane</keyword>
<keyword evidence="4 5" id="KW-0472">Membrane</keyword>
<accession>Q3B115</accession>
<evidence type="ECO:0000259" key="6">
    <source>
        <dbReference type="Pfam" id="PF01694"/>
    </source>
</evidence>
<evidence type="ECO:0000313" key="8">
    <source>
        <dbReference type="EMBL" id="ABB24966.1"/>
    </source>
</evidence>
<feature type="transmembrane region" description="Helical" evidence="5">
    <location>
        <begin position="21"/>
        <end position="46"/>
    </location>
</feature>
<dbReference type="Proteomes" id="UP000002709">
    <property type="component" value="Chromosome"/>
</dbReference>
<evidence type="ECO:0000256" key="1">
    <source>
        <dbReference type="ARBA" id="ARBA00004141"/>
    </source>
</evidence>